<dbReference type="PANTHER" id="PTHR10625">
    <property type="entry name" value="HISTONE DEACETYLASE HDAC1-RELATED"/>
    <property type="match status" value="1"/>
</dbReference>
<keyword evidence="4" id="KW-1185">Reference proteome</keyword>
<dbReference type="Pfam" id="PF00850">
    <property type="entry name" value="Hist_deacetyl"/>
    <property type="match status" value="1"/>
</dbReference>
<dbReference type="CDD" id="cd11599">
    <property type="entry name" value="HDAC_classII_2"/>
    <property type="match status" value="1"/>
</dbReference>
<dbReference type="KEGG" id="lit:FPZ52_10655"/>
<comment type="similarity">
    <text evidence="1">Belongs to the histone deacetylase family.</text>
</comment>
<dbReference type="RefSeq" id="WP_146365410.1">
    <property type="nucleotide sequence ID" value="NZ_CP042261.1"/>
</dbReference>
<dbReference type="InterPro" id="IPR023801">
    <property type="entry name" value="His_deacetylse_dom"/>
</dbReference>
<gene>
    <name evidence="3" type="ORF">FPZ52_10655</name>
</gene>
<evidence type="ECO:0000313" key="4">
    <source>
        <dbReference type="Proteomes" id="UP000318483"/>
    </source>
</evidence>
<reference evidence="3 4" key="1">
    <citation type="submission" date="2019-07" db="EMBL/GenBank/DDBJ databases">
        <title>Litoreibacter alkalisoli sp. nov., isolated from saline-alkaline soil.</title>
        <authorList>
            <person name="Wang S."/>
            <person name="Xu L."/>
            <person name="Xing Y.-T."/>
            <person name="Sun J.-Q."/>
        </authorList>
    </citation>
    <scope>NUCLEOTIDE SEQUENCE [LARGE SCALE GENOMIC DNA]</scope>
    <source>
        <strain evidence="3 4">LN3S51</strain>
    </source>
</reference>
<accession>A0A5B8IWK8</accession>
<dbReference type="AlphaFoldDB" id="A0A5B8IWK8"/>
<name>A0A5B8IWK8_9RHOB</name>
<dbReference type="Gene3D" id="3.40.800.20">
    <property type="entry name" value="Histone deacetylase domain"/>
    <property type="match status" value="1"/>
</dbReference>
<protein>
    <submittedName>
        <fullName evidence="3">Histone deacetylase family protein</fullName>
    </submittedName>
</protein>
<dbReference type="OrthoDB" id="9808367at2"/>
<dbReference type="InterPro" id="IPR023696">
    <property type="entry name" value="Ureohydrolase_dom_sf"/>
</dbReference>
<organism evidence="3 4">
    <name type="scientific">Qingshengfaniella alkalisoli</name>
    <dbReference type="NCBI Taxonomy" id="2599296"/>
    <lineage>
        <taxon>Bacteria</taxon>
        <taxon>Pseudomonadati</taxon>
        <taxon>Pseudomonadota</taxon>
        <taxon>Alphaproteobacteria</taxon>
        <taxon>Rhodobacterales</taxon>
        <taxon>Paracoccaceae</taxon>
        <taxon>Qingshengfaniella</taxon>
    </lineage>
</organism>
<evidence type="ECO:0000259" key="2">
    <source>
        <dbReference type="Pfam" id="PF00850"/>
    </source>
</evidence>
<dbReference type="SUPFAM" id="SSF52768">
    <property type="entry name" value="Arginase/deacetylase"/>
    <property type="match status" value="1"/>
</dbReference>
<sequence>MTTALYSHPDCLTHETPSGHPEQVARLQVVLDRLEGPPFDRLTRLEAPVAAEDALLRCHLQSYLDLISASIPASGSMALDGDTHVSAGSLAAARRAAGACVAAVDLVLRDGADNAFAAVRPPGHHAERETAMGFCLFGSLAIAAKHALDHHGLDRVAIVDFDVHHGNGTQDLLWEDDRILFVSMHQSPLYPGTGTRDETGAYGQIINLPMAPGTAGDGFMAVFEDYVAPAVDAFEPEFLLVSAGFDAHRADPLAQMDLETDDFVQITERLCDLADAHCGGRLVSTLEGGYDLDALADSVAAHVAVLIARGEATKQGQGQ</sequence>
<evidence type="ECO:0000313" key="3">
    <source>
        <dbReference type="EMBL" id="QDY70034.1"/>
    </source>
</evidence>
<dbReference type="PRINTS" id="PR01270">
    <property type="entry name" value="HDASUPER"/>
</dbReference>
<dbReference type="Proteomes" id="UP000318483">
    <property type="component" value="Chromosome"/>
</dbReference>
<evidence type="ECO:0000256" key="1">
    <source>
        <dbReference type="ARBA" id="ARBA00005947"/>
    </source>
</evidence>
<feature type="domain" description="Histone deacetylase" evidence="2">
    <location>
        <begin position="20"/>
        <end position="306"/>
    </location>
</feature>
<proteinExistence type="inferred from homology"/>
<dbReference type="GO" id="GO:0040029">
    <property type="term" value="P:epigenetic regulation of gene expression"/>
    <property type="evidence" value="ECO:0007669"/>
    <property type="project" value="TreeGrafter"/>
</dbReference>
<dbReference type="EMBL" id="CP042261">
    <property type="protein sequence ID" value="QDY70034.1"/>
    <property type="molecule type" value="Genomic_DNA"/>
</dbReference>
<dbReference type="PANTHER" id="PTHR10625:SF10">
    <property type="entry name" value="HISTONE DEACETYLASE HDAC1"/>
    <property type="match status" value="1"/>
</dbReference>
<dbReference type="InterPro" id="IPR000286">
    <property type="entry name" value="HDACs"/>
</dbReference>
<dbReference type="GO" id="GO:0004407">
    <property type="term" value="F:histone deacetylase activity"/>
    <property type="evidence" value="ECO:0007669"/>
    <property type="project" value="TreeGrafter"/>
</dbReference>
<dbReference type="InterPro" id="IPR037138">
    <property type="entry name" value="His_deacetylse_dom_sf"/>
</dbReference>